<dbReference type="Gene3D" id="2.60.40.10">
    <property type="entry name" value="Immunoglobulins"/>
    <property type="match status" value="1"/>
</dbReference>
<evidence type="ECO:0000256" key="1">
    <source>
        <dbReference type="SAM" id="SignalP"/>
    </source>
</evidence>
<accession>A0ABX8V8G5</accession>
<dbReference type="PANTHER" id="PTHR37833">
    <property type="entry name" value="LIPOPROTEIN-RELATED"/>
    <property type="match status" value="1"/>
</dbReference>
<feature type="signal peptide" evidence="1">
    <location>
        <begin position="1"/>
        <end position="23"/>
    </location>
</feature>
<reference evidence="2 3" key="1">
    <citation type="submission" date="2021-07" db="EMBL/GenBank/DDBJ databases">
        <title>Flavobacterium WSW3-B6 sp.nov, isolated from seaweed.</title>
        <authorList>
            <person name="Muhammad N."/>
            <person name="Ho H."/>
            <person name="Lee Y.-J."/>
            <person name="Nguyen T."/>
            <person name="Ho J."/>
            <person name="Kim S.-G."/>
        </authorList>
    </citation>
    <scope>NUCLEOTIDE SEQUENCE [LARGE SCALE GENOMIC DNA]</scope>
    <source>
        <strain evidence="2 3">WSW3-B6</strain>
    </source>
</reference>
<feature type="chain" id="PRO_5045069529" evidence="1">
    <location>
        <begin position="24"/>
        <end position="154"/>
    </location>
</feature>
<dbReference type="Proteomes" id="UP000825381">
    <property type="component" value="Chromosome"/>
</dbReference>
<dbReference type="InterPro" id="IPR013783">
    <property type="entry name" value="Ig-like_fold"/>
</dbReference>
<protein>
    <submittedName>
        <fullName evidence="2">DUF1573 domain-containing protein</fullName>
    </submittedName>
</protein>
<name>A0ABX8V8G5_9FLAO</name>
<evidence type="ECO:0000313" key="2">
    <source>
        <dbReference type="EMBL" id="QYJ69125.1"/>
    </source>
</evidence>
<dbReference type="EMBL" id="CP080429">
    <property type="protein sequence ID" value="QYJ69125.1"/>
    <property type="molecule type" value="Genomic_DNA"/>
</dbReference>
<sequence length="154" mass="16533">MKSLKLSLFAFAGALLFAFNANAQAPAKVAANSATEKNMTPSKITWTKDTHNFGEIEKGTPVSHEFTFKNTTDQTILITKVKASCGCTATKYTKTPIKPGEMGSVTATYNARKDGSFNKSVTVTTNDTDARKILKIKGRVIAPEVEKPAAGSKQ</sequence>
<keyword evidence="3" id="KW-1185">Reference proteome</keyword>
<gene>
    <name evidence="2" type="ORF">K1I41_04340</name>
</gene>
<dbReference type="RefSeq" id="WP_220641460.1">
    <property type="nucleotide sequence ID" value="NZ_CP080429.1"/>
</dbReference>
<dbReference type="Pfam" id="PF07610">
    <property type="entry name" value="DUF1573"/>
    <property type="match status" value="1"/>
</dbReference>
<keyword evidence="1" id="KW-0732">Signal</keyword>
<dbReference type="InterPro" id="IPR011467">
    <property type="entry name" value="DUF1573"/>
</dbReference>
<proteinExistence type="predicted"/>
<evidence type="ECO:0000313" key="3">
    <source>
        <dbReference type="Proteomes" id="UP000825381"/>
    </source>
</evidence>
<dbReference type="PANTHER" id="PTHR37833:SF1">
    <property type="entry name" value="SIGNAL PEPTIDE PROTEIN"/>
    <property type="match status" value="1"/>
</dbReference>
<organism evidence="2 3">
    <name type="scientific">Flavobacterium litorale</name>
    <dbReference type="NCBI Taxonomy" id="2856519"/>
    <lineage>
        <taxon>Bacteria</taxon>
        <taxon>Pseudomonadati</taxon>
        <taxon>Bacteroidota</taxon>
        <taxon>Flavobacteriia</taxon>
        <taxon>Flavobacteriales</taxon>
        <taxon>Flavobacteriaceae</taxon>
        <taxon>Flavobacterium</taxon>
    </lineage>
</organism>